<keyword evidence="1" id="KW-0472">Membrane</keyword>
<accession>A0A318EWJ0</accession>
<evidence type="ECO:0000313" key="3">
    <source>
        <dbReference type="Proteomes" id="UP000247523"/>
    </source>
</evidence>
<keyword evidence="1" id="KW-0812">Transmembrane</keyword>
<name>A0A318EWJ0_9FIRM</name>
<dbReference type="EMBL" id="QICS01000001">
    <property type="protein sequence ID" value="PXV95436.1"/>
    <property type="molecule type" value="Genomic_DNA"/>
</dbReference>
<evidence type="ECO:0000256" key="1">
    <source>
        <dbReference type="SAM" id="Phobius"/>
    </source>
</evidence>
<reference evidence="2 3" key="1">
    <citation type="submission" date="2018-05" db="EMBL/GenBank/DDBJ databases">
        <title>Genomic Encyclopedia of Type Strains, Phase IV (KMG-IV): sequencing the most valuable type-strain genomes for metagenomic binning, comparative biology and taxonomic classification.</title>
        <authorList>
            <person name="Goeker M."/>
        </authorList>
    </citation>
    <scope>NUCLEOTIDE SEQUENCE [LARGE SCALE GENOMIC DNA]</scope>
    <source>
        <strain evidence="2 3">DSM 28816</strain>
    </source>
</reference>
<gene>
    <name evidence="2" type="ORF">C8E03_10165</name>
</gene>
<comment type="caution">
    <text evidence="2">The sequence shown here is derived from an EMBL/GenBank/DDBJ whole genome shotgun (WGS) entry which is preliminary data.</text>
</comment>
<proteinExistence type="predicted"/>
<dbReference type="RefSeq" id="WP_146212292.1">
    <property type="nucleotide sequence ID" value="NZ_QICS01000001.1"/>
</dbReference>
<dbReference type="Proteomes" id="UP000247523">
    <property type="component" value="Unassembled WGS sequence"/>
</dbReference>
<sequence>MRIKKGSYGHIESNKRISMMKSFSGLGIILVIFVLGLVITKTRLNWFTFASVLCALPVGKTIVEFIVAWPHKPMPKEHYNKIKEKEDGMIILYDLVITSYEKIMQIDSIAIKGNTLCAYSTDKGLNHDHASKYIKNILVNNGCSTSVKIFEDVDTYLARIDEINSNLNREDKSDTAKDRDKNKEDKVVETLLAISI</sequence>
<dbReference type="AlphaFoldDB" id="A0A318EWJ0"/>
<protein>
    <submittedName>
        <fullName evidence="2">Uncharacterized protein</fullName>
    </submittedName>
</protein>
<keyword evidence="1" id="KW-1133">Transmembrane helix</keyword>
<organism evidence="2 3">
    <name type="scientific">Lachnotalea glycerini</name>
    <dbReference type="NCBI Taxonomy" id="1763509"/>
    <lineage>
        <taxon>Bacteria</taxon>
        <taxon>Bacillati</taxon>
        <taxon>Bacillota</taxon>
        <taxon>Clostridia</taxon>
        <taxon>Lachnospirales</taxon>
        <taxon>Lachnospiraceae</taxon>
        <taxon>Lachnotalea</taxon>
    </lineage>
</organism>
<evidence type="ECO:0000313" key="2">
    <source>
        <dbReference type="EMBL" id="PXV95436.1"/>
    </source>
</evidence>
<feature type="transmembrane region" description="Helical" evidence="1">
    <location>
        <begin position="21"/>
        <end position="40"/>
    </location>
</feature>